<feature type="compositionally biased region" description="Basic residues" evidence="1">
    <location>
        <begin position="142"/>
        <end position="158"/>
    </location>
</feature>
<evidence type="ECO:0000313" key="3">
    <source>
        <dbReference type="Proteomes" id="UP000530234"/>
    </source>
</evidence>
<name>A0A7W3T5J6_9ACTN</name>
<reference evidence="3" key="1">
    <citation type="submission" date="2019-10" db="EMBL/GenBank/DDBJ databases">
        <title>Streptomyces sp. nov., a novel actinobacterium isolated from alkaline environment.</title>
        <authorList>
            <person name="Golinska P."/>
        </authorList>
    </citation>
    <scope>NUCLEOTIDE SEQUENCE [LARGE SCALE GENOMIC DNA]</scope>
    <source>
        <strain evidence="3">DSM 42108</strain>
    </source>
</reference>
<accession>A0A7W3T5J6</accession>
<dbReference type="Proteomes" id="UP000530234">
    <property type="component" value="Unassembled WGS sequence"/>
</dbReference>
<feature type="compositionally biased region" description="Low complexity" evidence="1">
    <location>
        <begin position="105"/>
        <end position="114"/>
    </location>
</feature>
<dbReference type="AlphaFoldDB" id="A0A7W3T5J6"/>
<feature type="region of interest" description="Disordered" evidence="1">
    <location>
        <begin position="65"/>
        <end position="114"/>
    </location>
</feature>
<feature type="region of interest" description="Disordered" evidence="1">
    <location>
        <begin position="126"/>
        <end position="158"/>
    </location>
</feature>
<comment type="caution">
    <text evidence="2">The sequence shown here is derived from an EMBL/GenBank/DDBJ whole genome shotgun (WGS) entry which is preliminary data.</text>
</comment>
<dbReference type="EMBL" id="VKHS01000489">
    <property type="protein sequence ID" value="MBB0231345.1"/>
    <property type="molecule type" value="Genomic_DNA"/>
</dbReference>
<keyword evidence="3" id="KW-1185">Reference proteome</keyword>
<sequence>MGWVFEDLGAVDADFRRLYHWPPDCWGPGIAEGHFPPGMSAERFWTLCELLPFTAGTAVRGLAQYRADSSAASEDRAPTSQAQPGEGPARYGGPDPGTAAPPAPAARAGGSGAAGALPAEVAHLDPAFQGDSYGTPPAIGVYRKRPRTSRKTRTPRTT</sequence>
<dbReference type="RefSeq" id="WP_182665616.1">
    <property type="nucleotide sequence ID" value="NZ_VKHS01000489.1"/>
</dbReference>
<proteinExistence type="predicted"/>
<evidence type="ECO:0000256" key="1">
    <source>
        <dbReference type="SAM" id="MobiDB-lite"/>
    </source>
</evidence>
<evidence type="ECO:0000313" key="2">
    <source>
        <dbReference type="EMBL" id="MBB0231345.1"/>
    </source>
</evidence>
<gene>
    <name evidence="2" type="ORF">FOE67_17980</name>
</gene>
<organism evidence="2 3">
    <name type="scientific">Streptomyces calidiresistens</name>
    <dbReference type="NCBI Taxonomy" id="1485586"/>
    <lineage>
        <taxon>Bacteria</taxon>
        <taxon>Bacillati</taxon>
        <taxon>Actinomycetota</taxon>
        <taxon>Actinomycetes</taxon>
        <taxon>Kitasatosporales</taxon>
        <taxon>Streptomycetaceae</taxon>
        <taxon>Streptomyces</taxon>
    </lineage>
</organism>
<protein>
    <submittedName>
        <fullName evidence="2">Uncharacterized protein</fullName>
    </submittedName>
</protein>